<evidence type="ECO:0000313" key="2">
    <source>
        <dbReference type="EMBL" id="SQB14476.1"/>
    </source>
</evidence>
<name>A0A2X2UDI9_9FIRM</name>
<dbReference type="RefSeq" id="WP_003499870.1">
    <property type="nucleotide sequence ID" value="NZ_JAIWZC010000002.1"/>
</dbReference>
<evidence type="ECO:0000313" key="3">
    <source>
        <dbReference type="Proteomes" id="UP000251853"/>
    </source>
</evidence>
<dbReference type="Pfam" id="PF04865">
    <property type="entry name" value="Baseplate_J"/>
    <property type="match status" value="1"/>
</dbReference>
<keyword evidence="3" id="KW-1185">Reference proteome</keyword>
<organism evidence="2 3">
    <name type="scientific">Enterocloster clostridioformis</name>
    <dbReference type="NCBI Taxonomy" id="1531"/>
    <lineage>
        <taxon>Bacteria</taxon>
        <taxon>Bacillati</taxon>
        <taxon>Bacillota</taxon>
        <taxon>Clostridia</taxon>
        <taxon>Lachnospirales</taxon>
        <taxon>Lachnospiraceae</taxon>
        <taxon>Enterocloster</taxon>
    </lineage>
</organism>
<accession>A0A2X2UDI9</accession>
<dbReference type="EMBL" id="UAVW01000015">
    <property type="protein sequence ID" value="SQB14476.1"/>
    <property type="molecule type" value="Genomic_DNA"/>
</dbReference>
<dbReference type="AlphaFoldDB" id="A0A2X2UDI9"/>
<evidence type="ECO:0000259" key="1">
    <source>
        <dbReference type="Pfam" id="PF04865"/>
    </source>
</evidence>
<protein>
    <submittedName>
        <fullName evidence="2">Baseplate J family protein</fullName>
    </submittedName>
</protein>
<feature type="domain" description="Baseplate protein J-like barrel" evidence="1">
    <location>
        <begin position="119"/>
        <end position="194"/>
    </location>
</feature>
<reference evidence="2 3" key="1">
    <citation type="submission" date="2018-06" db="EMBL/GenBank/DDBJ databases">
        <authorList>
            <consortium name="Pathogen Informatics"/>
            <person name="Doyle S."/>
        </authorList>
    </citation>
    <scope>NUCLEOTIDE SEQUENCE [LARGE SCALE GENOMIC DNA]</scope>
    <source>
        <strain evidence="2 3">NCTC11224</strain>
    </source>
</reference>
<sequence>MIDKKILDEVLPVPELEELADEKIAELKEEGFVVTNFSSGGIFYHLLMIVCQIRIELIVLLRAVLNNMFVSHADGVWSELKAADFSKKRKDAVKTRGYVTISREAVKGKDGEEIVGDAVKIPKGHIFKTIRDINGEELRYFAVENTVLQQGALSGVVVVEAEQEGARYNVPPGQITKSLTHIEGIDKIENLSGWIIREGADIEDYESLRARTLGAWAELSTLPIKDKYKNVCEGVPGVLFVNVHDLHPRGQGTIDIIVTGTAGQATEGLLADVMKAAASIRGPYDNILVMSSTTVEQDVTVTITVSELIDSTGIEERAASVISELLQIRKGRNLNELTHADIIFELKDKLPDIRNVKVTVPEEDVFLDSDKVIILGEVTVTARRV</sequence>
<dbReference type="InterPro" id="IPR006949">
    <property type="entry name" value="Barrel_Baseplate_J-like"/>
</dbReference>
<gene>
    <name evidence="2" type="ORF">NCTC11224_03524</name>
</gene>
<proteinExistence type="predicted"/>
<dbReference type="Proteomes" id="UP000251853">
    <property type="component" value="Unassembled WGS sequence"/>
</dbReference>